<keyword evidence="8" id="KW-1185">Reference proteome</keyword>
<feature type="transmembrane region" description="Helical" evidence="6">
    <location>
        <begin position="260"/>
        <end position="280"/>
    </location>
</feature>
<reference evidence="7 8" key="1">
    <citation type="submission" date="2020-10" db="EMBL/GenBank/DDBJ databases">
        <authorList>
            <person name="Peeters C."/>
        </authorList>
    </citation>
    <scope>NUCLEOTIDE SEQUENCE [LARGE SCALE GENOMIC DNA]</scope>
    <source>
        <strain evidence="7 8">LMG 27952</strain>
    </source>
</reference>
<dbReference type="Proteomes" id="UP000656319">
    <property type="component" value="Unassembled WGS sequence"/>
</dbReference>
<comment type="caution">
    <text evidence="7">The sequence shown here is derived from an EMBL/GenBank/DDBJ whole genome shotgun (WGS) entry which is preliminary data.</text>
</comment>
<feature type="transmembrane region" description="Helical" evidence="6">
    <location>
        <begin position="138"/>
        <end position="157"/>
    </location>
</feature>
<evidence type="ECO:0000256" key="5">
    <source>
        <dbReference type="ARBA" id="ARBA00023136"/>
    </source>
</evidence>
<keyword evidence="3 6" id="KW-0812">Transmembrane</keyword>
<feature type="transmembrane region" description="Helical" evidence="6">
    <location>
        <begin position="226"/>
        <end position="248"/>
    </location>
</feature>
<dbReference type="PANTHER" id="PTHR39087">
    <property type="entry name" value="UPF0104 MEMBRANE PROTEIN MJ1595"/>
    <property type="match status" value="1"/>
</dbReference>
<feature type="transmembrane region" description="Helical" evidence="6">
    <location>
        <begin position="20"/>
        <end position="36"/>
    </location>
</feature>
<dbReference type="NCBIfam" id="TIGR00374">
    <property type="entry name" value="flippase-like domain"/>
    <property type="match status" value="1"/>
</dbReference>
<keyword evidence="5 6" id="KW-0472">Membrane</keyword>
<sequence>MLKDSPAVGRSKKNYARQAIGLGISIVCLVLVFRKVDIDEIKTAVENFHWHYFALGMIALAFDYTFRIVRWAVMLRAGGAVISARSCAAPFLGSITLNNVLPFRAGDVIRALVFPAALGVSRVTATASLLFERLIDMLTLLACLGVGALASSSATIPEWLERTVLLLAVVGCTLLFVIAVLSGYAIKVLAYVEARVASKSAKLAKVIATLSGLVGSTGAMSRLSVLLVVTGLSACIWVGETGLFWSILHGLNIDVEFPAALMIMAVTTLSTLVPSSPGYVGPFHFAAYSMAVVFGSSAPAAASFAVLAHLSLWLPTTVAGGIAILLNPSLFQRRNNAVENTF</sequence>
<keyword evidence="2" id="KW-1003">Cell membrane</keyword>
<feature type="transmembrane region" description="Helical" evidence="6">
    <location>
        <begin position="300"/>
        <end position="326"/>
    </location>
</feature>
<organism evidence="7 8">
    <name type="scientific">Paraburkholderia hiiakae</name>
    <dbReference type="NCBI Taxonomy" id="1081782"/>
    <lineage>
        <taxon>Bacteria</taxon>
        <taxon>Pseudomonadati</taxon>
        <taxon>Pseudomonadota</taxon>
        <taxon>Betaproteobacteria</taxon>
        <taxon>Burkholderiales</taxon>
        <taxon>Burkholderiaceae</taxon>
        <taxon>Paraburkholderia</taxon>
    </lineage>
</organism>
<evidence type="ECO:0000256" key="4">
    <source>
        <dbReference type="ARBA" id="ARBA00022989"/>
    </source>
</evidence>
<dbReference type="EMBL" id="CAJHCQ010000001">
    <property type="protein sequence ID" value="CAD6509553.1"/>
    <property type="molecule type" value="Genomic_DNA"/>
</dbReference>
<dbReference type="Pfam" id="PF03706">
    <property type="entry name" value="LPG_synthase_TM"/>
    <property type="match status" value="1"/>
</dbReference>
<comment type="subcellular location">
    <subcellularLocation>
        <location evidence="1">Cell membrane</location>
        <topology evidence="1">Multi-pass membrane protein</topology>
    </subcellularLocation>
</comment>
<evidence type="ECO:0000256" key="2">
    <source>
        <dbReference type="ARBA" id="ARBA00022475"/>
    </source>
</evidence>
<feature type="transmembrane region" description="Helical" evidence="6">
    <location>
        <begin position="163"/>
        <end position="191"/>
    </location>
</feature>
<evidence type="ECO:0000256" key="1">
    <source>
        <dbReference type="ARBA" id="ARBA00004651"/>
    </source>
</evidence>
<accession>A0ABN7HD84</accession>
<evidence type="ECO:0000313" key="7">
    <source>
        <dbReference type="EMBL" id="CAD6509553.1"/>
    </source>
</evidence>
<gene>
    <name evidence="7" type="ORF">LMG27952_00288</name>
</gene>
<dbReference type="RefSeq" id="WP_201693854.1">
    <property type="nucleotide sequence ID" value="NZ_CAJHCQ010000001.1"/>
</dbReference>
<feature type="transmembrane region" description="Helical" evidence="6">
    <location>
        <begin position="112"/>
        <end position="131"/>
    </location>
</feature>
<feature type="transmembrane region" description="Helical" evidence="6">
    <location>
        <begin position="48"/>
        <end position="66"/>
    </location>
</feature>
<evidence type="ECO:0000313" key="8">
    <source>
        <dbReference type="Proteomes" id="UP000656319"/>
    </source>
</evidence>
<evidence type="ECO:0000256" key="3">
    <source>
        <dbReference type="ARBA" id="ARBA00022692"/>
    </source>
</evidence>
<keyword evidence="4 6" id="KW-1133">Transmembrane helix</keyword>
<evidence type="ECO:0008006" key="9">
    <source>
        <dbReference type="Google" id="ProtNLM"/>
    </source>
</evidence>
<evidence type="ECO:0000256" key="6">
    <source>
        <dbReference type="SAM" id="Phobius"/>
    </source>
</evidence>
<proteinExistence type="predicted"/>
<dbReference type="InterPro" id="IPR022791">
    <property type="entry name" value="L-PG_synthase/AglD"/>
</dbReference>
<name>A0ABN7HD84_9BURK</name>
<dbReference type="PANTHER" id="PTHR39087:SF2">
    <property type="entry name" value="UPF0104 MEMBRANE PROTEIN MJ1595"/>
    <property type="match status" value="1"/>
</dbReference>
<protein>
    <recommendedName>
        <fullName evidence="9">Flippase-like domain-containing protein</fullName>
    </recommendedName>
</protein>